<dbReference type="InterPro" id="IPR036390">
    <property type="entry name" value="WH_DNA-bd_sf"/>
</dbReference>
<sequence>MTSKKRDIALSELQAAVMRVLWQRGEVSTAEVADVLAGERGIKHTTVATLLTRLEKRGAVALRRDGRQLIYRALVSESEVRRSMVSDLIASLFAGDHKALMAHLVQEGDTAPGDLDQLRRKLGKGKSHD</sequence>
<dbReference type="AlphaFoldDB" id="A0A411HMY0"/>
<organism evidence="5 6">
    <name type="scientific">Pseudolysobacter antarcticus</name>
    <dbReference type="NCBI Taxonomy" id="2511995"/>
    <lineage>
        <taxon>Bacteria</taxon>
        <taxon>Pseudomonadati</taxon>
        <taxon>Pseudomonadota</taxon>
        <taxon>Gammaproteobacteria</taxon>
        <taxon>Lysobacterales</taxon>
        <taxon>Rhodanobacteraceae</taxon>
        <taxon>Pseudolysobacter</taxon>
    </lineage>
</organism>
<dbReference type="GO" id="GO:0045892">
    <property type="term" value="P:negative regulation of DNA-templated transcription"/>
    <property type="evidence" value="ECO:0007669"/>
    <property type="project" value="InterPro"/>
</dbReference>
<evidence type="ECO:0000256" key="1">
    <source>
        <dbReference type="ARBA" id="ARBA00011046"/>
    </source>
</evidence>
<dbReference type="Gene3D" id="1.10.10.10">
    <property type="entry name" value="Winged helix-like DNA-binding domain superfamily/Winged helix DNA-binding domain"/>
    <property type="match status" value="1"/>
</dbReference>
<accession>A0A411HMY0</accession>
<dbReference type="SUPFAM" id="SSF46785">
    <property type="entry name" value="Winged helix' DNA-binding domain"/>
    <property type="match status" value="1"/>
</dbReference>
<dbReference type="Proteomes" id="UP000291562">
    <property type="component" value="Chromosome"/>
</dbReference>
<keyword evidence="3" id="KW-0238">DNA-binding</keyword>
<dbReference type="RefSeq" id="WP_129835237.1">
    <property type="nucleotide sequence ID" value="NZ_CP035704.1"/>
</dbReference>
<evidence type="ECO:0000313" key="5">
    <source>
        <dbReference type="EMBL" id="QBB71837.1"/>
    </source>
</evidence>
<evidence type="ECO:0000256" key="3">
    <source>
        <dbReference type="ARBA" id="ARBA00023125"/>
    </source>
</evidence>
<name>A0A411HMY0_9GAMM</name>
<keyword evidence="6" id="KW-1185">Reference proteome</keyword>
<dbReference type="EMBL" id="CP035704">
    <property type="protein sequence ID" value="QBB71837.1"/>
    <property type="molecule type" value="Genomic_DNA"/>
</dbReference>
<keyword evidence="4" id="KW-0804">Transcription</keyword>
<dbReference type="InterPro" id="IPR036388">
    <property type="entry name" value="WH-like_DNA-bd_sf"/>
</dbReference>
<evidence type="ECO:0000256" key="2">
    <source>
        <dbReference type="ARBA" id="ARBA00023015"/>
    </source>
</evidence>
<dbReference type="InterPro" id="IPR005650">
    <property type="entry name" value="BlaI_family"/>
</dbReference>
<comment type="similarity">
    <text evidence="1">Belongs to the BlaI transcriptional regulatory family.</text>
</comment>
<dbReference type="PIRSF" id="PIRSF019455">
    <property type="entry name" value="CopR_AtkY"/>
    <property type="match status" value="1"/>
</dbReference>
<proteinExistence type="inferred from homology"/>
<dbReference type="KEGG" id="xbc:ELE36_16560"/>
<dbReference type="GO" id="GO:0003677">
    <property type="term" value="F:DNA binding"/>
    <property type="evidence" value="ECO:0007669"/>
    <property type="project" value="UniProtKB-KW"/>
</dbReference>
<reference evidence="5 6" key="1">
    <citation type="submission" date="2019-01" db="EMBL/GenBank/DDBJ databases">
        <title>Pseudolysobacter antarctica gen. nov., sp. nov., isolated from Fildes Peninsula, Antarctica.</title>
        <authorList>
            <person name="Wei Z."/>
            <person name="Peng F."/>
        </authorList>
    </citation>
    <scope>NUCLEOTIDE SEQUENCE [LARGE SCALE GENOMIC DNA]</scope>
    <source>
        <strain evidence="5 6">AQ6-296</strain>
    </source>
</reference>
<evidence type="ECO:0000256" key="4">
    <source>
        <dbReference type="ARBA" id="ARBA00023163"/>
    </source>
</evidence>
<gene>
    <name evidence="5" type="ORF">ELE36_16560</name>
</gene>
<dbReference type="Gene3D" id="1.10.4040.10">
    <property type="entry name" value="Penicillinase repressor domain"/>
    <property type="match status" value="1"/>
</dbReference>
<evidence type="ECO:0000313" key="6">
    <source>
        <dbReference type="Proteomes" id="UP000291562"/>
    </source>
</evidence>
<dbReference type="OrthoDB" id="279010at2"/>
<dbReference type="Pfam" id="PF03965">
    <property type="entry name" value="Penicillinase_R"/>
    <property type="match status" value="1"/>
</dbReference>
<protein>
    <submittedName>
        <fullName evidence="5">BlaI/MecI/CopY family transcriptional regulator</fullName>
    </submittedName>
</protein>
<keyword evidence="2" id="KW-0805">Transcription regulation</keyword>